<evidence type="ECO:0000313" key="2">
    <source>
        <dbReference type="EMBL" id="KAK0443410.1"/>
    </source>
</evidence>
<dbReference type="EMBL" id="JAUEPS010000058">
    <property type="protein sequence ID" value="KAK0443410.1"/>
    <property type="molecule type" value="Genomic_DNA"/>
</dbReference>
<organism evidence="2 3">
    <name type="scientific">Armillaria tabescens</name>
    <name type="common">Ringless honey mushroom</name>
    <name type="synonym">Agaricus tabescens</name>
    <dbReference type="NCBI Taxonomy" id="1929756"/>
    <lineage>
        <taxon>Eukaryota</taxon>
        <taxon>Fungi</taxon>
        <taxon>Dikarya</taxon>
        <taxon>Basidiomycota</taxon>
        <taxon>Agaricomycotina</taxon>
        <taxon>Agaricomycetes</taxon>
        <taxon>Agaricomycetidae</taxon>
        <taxon>Agaricales</taxon>
        <taxon>Marasmiineae</taxon>
        <taxon>Physalacriaceae</taxon>
        <taxon>Desarmillaria</taxon>
    </lineage>
</organism>
<keyword evidence="1" id="KW-0812">Transmembrane</keyword>
<sequence>MKSAPQKTNLVQFLTPLSLQRWWTWPASFHVSRLVHTISAFIRELLEQWTMKLNELYTLLGAYRNRSMPSPWATNQQENVYRDICLLVNNQKDDMVKTFIRKDKIPLVFMVLALTVLGNISPSRLLYSVTWGCWTSDTGLTNFLTEAAPLIQGDSEGADTWFSDAFAALVQCNQILGLEVHVGLANVAWLNNS</sequence>
<protein>
    <submittedName>
        <fullName evidence="2">Uncharacterized protein</fullName>
    </submittedName>
</protein>
<keyword evidence="3" id="KW-1185">Reference proteome</keyword>
<reference evidence="2" key="1">
    <citation type="submission" date="2023-06" db="EMBL/GenBank/DDBJ databases">
        <authorList>
            <consortium name="Lawrence Berkeley National Laboratory"/>
            <person name="Ahrendt S."/>
            <person name="Sahu N."/>
            <person name="Indic B."/>
            <person name="Wong-Bajracharya J."/>
            <person name="Merenyi Z."/>
            <person name="Ke H.-M."/>
            <person name="Monk M."/>
            <person name="Kocsube S."/>
            <person name="Drula E."/>
            <person name="Lipzen A."/>
            <person name="Balint B."/>
            <person name="Henrissat B."/>
            <person name="Andreopoulos B."/>
            <person name="Martin F.M."/>
            <person name="Harder C.B."/>
            <person name="Rigling D."/>
            <person name="Ford K.L."/>
            <person name="Foster G.D."/>
            <person name="Pangilinan J."/>
            <person name="Papanicolaou A."/>
            <person name="Barry K."/>
            <person name="LaButti K."/>
            <person name="Viragh M."/>
            <person name="Koriabine M."/>
            <person name="Yan M."/>
            <person name="Riley R."/>
            <person name="Champramary S."/>
            <person name="Plett K.L."/>
            <person name="Tsai I.J."/>
            <person name="Slot J."/>
            <person name="Sipos G."/>
            <person name="Plett J."/>
            <person name="Nagy L.G."/>
            <person name="Grigoriev I.V."/>
        </authorList>
    </citation>
    <scope>NUCLEOTIDE SEQUENCE</scope>
    <source>
        <strain evidence="2">CCBAS 213</strain>
    </source>
</reference>
<keyword evidence="1" id="KW-1133">Transmembrane helix</keyword>
<gene>
    <name evidence="2" type="ORF">EV420DRAFT_1484937</name>
</gene>
<accession>A0AA39JII4</accession>
<evidence type="ECO:0000256" key="1">
    <source>
        <dbReference type="SAM" id="Phobius"/>
    </source>
</evidence>
<feature type="transmembrane region" description="Helical" evidence="1">
    <location>
        <begin position="105"/>
        <end position="127"/>
    </location>
</feature>
<name>A0AA39JII4_ARMTA</name>
<proteinExistence type="predicted"/>
<dbReference type="Proteomes" id="UP001175211">
    <property type="component" value="Unassembled WGS sequence"/>
</dbReference>
<comment type="caution">
    <text evidence="2">The sequence shown here is derived from an EMBL/GenBank/DDBJ whole genome shotgun (WGS) entry which is preliminary data.</text>
</comment>
<dbReference type="GeneID" id="85353683"/>
<dbReference type="AlphaFoldDB" id="A0AA39JII4"/>
<dbReference type="RefSeq" id="XP_060324729.1">
    <property type="nucleotide sequence ID" value="XM_060470135.1"/>
</dbReference>
<keyword evidence="1" id="KW-0472">Membrane</keyword>
<evidence type="ECO:0000313" key="3">
    <source>
        <dbReference type="Proteomes" id="UP001175211"/>
    </source>
</evidence>